<proteinExistence type="predicted"/>
<dbReference type="EMBL" id="BAABWN010000009">
    <property type="protein sequence ID" value="GAA6168980.1"/>
    <property type="molecule type" value="Genomic_DNA"/>
</dbReference>
<keyword evidence="2" id="KW-1185">Reference proteome</keyword>
<evidence type="ECO:0000313" key="2">
    <source>
        <dbReference type="Proteomes" id="UP001465153"/>
    </source>
</evidence>
<name>A0ABQ0ABE3_9GAMM</name>
<dbReference type="Proteomes" id="UP001465153">
    <property type="component" value="Unassembled WGS sequence"/>
</dbReference>
<protein>
    <recommendedName>
        <fullName evidence="3">Transposase</fullName>
    </recommendedName>
</protein>
<evidence type="ECO:0000313" key="1">
    <source>
        <dbReference type="EMBL" id="GAA6168980.1"/>
    </source>
</evidence>
<evidence type="ECO:0008006" key="3">
    <source>
        <dbReference type="Google" id="ProtNLM"/>
    </source>
</evidence>
<organism evidence="1 2">
    <name type="scientific">Sessilibacter corallicola</name>
    <dbReference type="NCBI Taxonomy" id="2904075"/>
    <lineage>
        <taxon>Bacteria</taxon>
        <taxon>Pseudomonadati</taxon>
        <taxon>Pseudomonadota</taxon>
        <taxon>Gammaproteobacteria</taxon>
        <taxon>Cellvibrionales</taxon>
        <taxon>Cellvibrionaceae</taxon>
        <taxon>Sessilibacter</taxon>
    </lineage>
</organism>
<accession>A0ABQ0ABE3</accession>
<reference evidence="1 2" key="1">
    <citation type="submission" date="2024-04" db="EMBL/GenBank/DDBJ databases">
        <title>Draft genome sequence of Sessilibacter corallicola NBRC 116591.</title>
        <authorList>
            <person name="Miyakawa T."/>
            <person name="Kusuya Y."/>
            <person name="Miura T."/>
        </authorList>
    </citation>
    <scope>NUCLEOTIDE SEQUENCE [LARGE SCALE GENOMIC DNA]</scope>
    <source>
        <strain evidence="1 2">KU-00831-HH</strain>
    </source>
</reference>
<sequence>MKHISGWHEKTEIIQLFDQLPILNECNEDTIPPIFGDSIEIDKSLIQLSADIKNNIFELIYDESGEETKELFSN</sequence>
<comment type="caution">
    <text evidence="1">The sequence shown here is derived from an EMBL/GenBank/DDBJ whole genome shotgun (WGS) entry which is preliminary data.</text>
</comment>
<gene>
    <name evidence="1" type="ORF">NBRC116591_27910</name>
</gene>